<dbReference type="EMBL" id="VFIA01000041">
    <property type="protein sequence ID" value="MBC3794261.1"/>
    <property type="molecule type" value="Genomic_DNA"/>
</dbReference>
<evidence type="ECO:0000313" key="8">
    <source>
        <dbReference type="Proteomes" id="UP000700732"/>
    </source>
</evidence>
<evidence type="ECO:0000256" key="5">
    <source>
        <dbReference type="ARBA" id="ARBA00023136"/>
    </source>
</evidence>
<evidence type="ECO:0000256" key="1">
    <source>
        <dbReference type="ARBA" id="ARBA00004651"/>
    </source>
</evidence>
<keyword evidence="8" id="KW-1185">Reference proteome</keyword>
<keyword evidence="3 6" id="KW-0812">Transmembrane</keyword>
<evidence type="ECO:0000256" key="2">
    <source>
        <dbReference type="ARBA" id="ARBA00022475"/>
    </source>
</evidence>
<feature type="transmembrane region" description="Helical" evidence="6">
    <location>
        <begin position="27"/>
        <end position="49"/>
    </location>
</feature>
<dbReference type="PIRSF" id="PIRSF035875">
    <property type="entry name" value="RNase_BN"/>
    <property type="match status" value="1"/>
</dbReference>
<accession>A0ABR6WE49</accession>
<feature type="transmembrane region" description="Helical" evidence="6">
    <location>
        <begin position="136"/>
        <end position="164"/>
    </location>
</feature>
<evidence type="ECO:0000256" key="6">
    <source>
        <dbReference type="SAM" id="Phobius"/>
    </source>
</evidence>
<reference evidence="7 8" key="1">
    <citation type="submission" date="2019-06" db="EMBL/GenBank/DDBJ databases">
        <title>Spirosoma utsteinense sp. nov. isolated from Antarctic ice-free soils.</title>
        <authorList>
            <person name="Tahon G."/>
        </authorList>
    </citation>
    <scope>NUCLEOTIDE SEQUENCE [LARGE SCALE GENOMIC DNA]</scope>
    <source>
        <strain evidence="7 8">LMG 31447</strain>
    </source>
</reference>
<feature type="transmembrane region" description="Helical" evidence="6">
    <location>
        <begin position="245"/>
        <end position="268"/>
    </location>
</feature>
<dbReference type="InterPro" id="IPR017039">
    <property type="entry name" value="Virul_fac_BrkB"/>
</dbReference>
<name>A0ABR6WE49_9BACT</name>
<evidence type="ECO:0000256" key="4">
    <source>
        <dbReference type="ARBA" id="ARBA00022989"/>
    </source>
</evidence>
<protein>
    <submittedName>
        <fullName evidence="7">Membrane protein</fullName>
    </submittedName>
</protein>
<keyword evidence="2" id="KW-1003">Cell membrane</keyword>
<evidence type="ECO:0000256" key="3">
    <source>
        <dbReference type="ARBA" id="ARBA00022692"/>
    </source>
</evidence>
<feature type="transmembrane region" description="Helical" evidence="6">
    <location>
        <begin position="184"/>
        <end position="202"/>
    </location>
</feature>
<sequence>MKKVVPILRLAAQAFANLKANDPIRMAAATAFFSFFALPPIVIILSQLYGELLTGEDERVSVQLFKKLAELFGYQGARQLQDISKHLQEPRSNSLLTILSVVLLLTASTTLFAIIKGSLNQLWNVKPSNDRRVWYVLLDKGIALGIIAFAGLLVTASLTIHQALAPFMNHSFLNAANLLWSLDAGNHALSILLLTAWFASVFKYLPDIRISWQAVWVGALVTAVLVEIGEQVLDRLLIKSPVSSLYGTSGAIILILLFVFYSALIFYYGAAFTRQYAQWIHLDVGPAANAVSYEINEVNKEPDSAAGSD</sequence>
<organism evidence="7 8">
    <name type="scientific">Spirosoma utsteinense</name>
    <dbReference type="NCBI Taxonomy" id="2585773"/>
    <lineage>
        <taxon>Bacteria</taxon>
        <taxon>Pseudomonadati</taxon>
        <taxon>Bacteroidota</taxon>
        <taxon>Cytophagia</taxon>
        <taxon>Cytophagales</taxon>
        <taxon>Cytophagaceae</taxon>
        <taxon>Spirosoma</taxon>
    </lineage>
</organism>
<proteinExistence type="predicted"/>
<gene>
    <name evidence="7" type="ORF">FH603_4788</name>
</gene>
<dbReference type="Proteomes" id="UP000700732">
    <property type="component" value="Unassembled WGS sequence"/>
</dbReference>
<evidence type="ECO:0000313" key="7">
    <source>
        <dbReference type="EMBL" id="MBC3794261.1"/>
    </source>
</evidence>
<keyword evidence="5 6" id="KW-0472">Membrane</keyword>
<feature type="transmembrane region" description="Helical" evidence="6">
    <location>
        <begin position="95"/>
        <end position="115"/>
    </location>
</feature>
<feature type="transmembrane region" description="Helical" evidence="6">
    <location>
        <begin position="214"/>
        <end position="233"/>
    </location>
</feature>
<comment type="caution">
    <text evidence="7">The sequence shown here is derived from an EMBL/GenBank/DDBJ whole genome shotgun (WGS) entry which is preliminary data.</text>
</comment>
<dbReference type="PANTHER" id="PTHR30213:SF1">
    <property type="entry name" value="INNER MEMBRANE PROTEIN YHJD"/>
    <property type="match status" value="1"/>
</dbReference>
<dbReference type="PANTHER" id="PTHR30213">
    <property type="entry name" value="INNER MEMBRANE PROTEIN YHJD"/>
    <property type="match status" value="1"/>
</dbReference>
<dbReference type="Pfam" id="PF03631">
    <property type="entry name" value="Virul_fac_BrkB"/>
    <property type="match status" value="1"/>
</dbReference>
<comment type="subcellular location">
    <subcellularLocation>
        <location evidence="1">Cell membrane</location>
        <topology evidence="1">Multi-pass membrane protein</topology>
    </subcellularLocation>
</comment>
<dbReference type="RefSeq" id="WP_317171317.1">
    <property type="nucleotide sequence ID" value="NZ_VFIA01000041.1"/>
</dbReference>
<keyword evidence="4 6" id="KW-1133">Transmembrane helix</keyword>